<dbReference type="Pfam" id="PF00708">
    <property type="entry name" value="Acylphosphatase"/>
    <property type="match status" value="1"/>
</dbReference>
<dbReference type="InterPro" id="IPR001792">
    <property type="entry name" value="Acylphosphatase-like_dom"/>
</dbReference>
<dbReference type="EC" id="3.6.1.7" evidence="2 4"/>
<reference evidence="7 8" key="1">
    <citation type="submission" date="2017-09" db="EMBL/GenBank/DDBJ databases">
        <title>Depth-based differentiation of microbial function through sediment-hosted aquifers and enrichment of novel symbionts in the deep terrestrial subsurface.</title>
        <authorList>
            <person name="Probst A.J."/>
            <person name="Ladd B."/>
            <person name="Jarett J.K."/>
            <person name="Geller-Mcgrath D.E."/>
            <person name="Sieber C.M."/>
            <person name="Emerson J.B."/>
            <person name="Anantharaman K."/>
            <person name="Thomas B.C."/>
            <person name="Malmstrom R."/>
            <person name="Stieglmeier M."/>
            <person name="Klingl A."/>
            <person name="Woyke T."/>
            <person name="Ryan C.M."/>
            <person name="Banfield J.F."/>
        </authorList>
    </citation>
    <scope>NUCLEOTIDE SEQUENCE [LARGE SCALE GENOMIC DNA]</scope>
    <source>
        <strain evidence="7">CG10_big_fil_rev_8_21_14_0_10_45_14</strain>
    </source>
</reference>
<evidence type="ECO:0000256" key="5">
    <source>
        <dbReference type="RuleBase" id="RU004168"/>
    </source>
</evidence>
<dbReference type="Gene3D" id="3.30.70.100">
    <property type="match status" value="1"/>
</dbReference>
<dbReference type="InterPro" id="IPR017968">
    <property type="entry name" value="Acylphosphatase_CS"/>
</dbReference>
<feature type="active site" evidence="4">
    <location>
        <position position="19"/>
    </location>
</feature>
<sequence>MLKRIEAKVVGRVQGVLFRDFTRRSALRLGIVGTVENSPDGSVLVVAEGEEDVLQQLLLILRKGSTLSRVDKVEVLTKEATHEFQTFEIRYSNLWDRL</sequence>
<dbReference type="EMBL" id="PCYL01000028">
    <property type="protein sequence ID" value="PIR46776.1"/>
    <property type="molecule type" value="Genomic_DNA"/>
</dbReference>
<dbReference type="PROSITE" id="PS00150">
    <property type="entry name" value="ACYLPHOSPHATASE_1"/>
    <property type="match status" value="1"/>
</dbReference>
<dbReference type="Proteomes" id="UP000230833">
    <property type="component" value="Unassembled WGS sequence"/>
</dbReference>
<evidence type="ECO:0000313" key="8">
    <source>
        <dbReference type="Proteomes" id="UP000230833"/>
    </source>
</evidence>
<organism evidence="7 8">
    <name type="scientific">Candidatus Vogelbacteria bacterium CG10_big_fil_rev_8_21_14_0_10_45_14</name>
    <dbReference type="NCBI Taxonomy" id="1975042"/>
    <lineage>
        <taxon>Bacteria</taxon>
        <taxon>Candidatus Vogeliibacteriota</taxon>
    </lineage>
</organism>
<keyword evidence="4" id="KW-0378">Hydrolase</keyword>
<proteinExistence type="inferred from homology"/>
<evidence type="ECO:0000259" key="6">
    <source>
        <dbReference type="PROSITE" id="PS51160"/>
    </source>
</evidence>
<protein>
    <recommendedName>
        <fullName evidence="2 4">acylphosphatase</fullName>
        <ecNumber evidence="2 4">3.6.1.7</ecNumber>
    </recommendedName>
</protein>
<dbReference type="PANTHER" id="PTHR47268">
    <property type="entry name" value="ACYLPHOSPHATASE"/>
    <property type="match status" value="1"/>
</dbReference>
<evidence type="ECO:0000313" key="7">
    <source>
        <dbReference type="EMBL" id="PIR46776.1"/>
    </source>
</evidence>
<accession>A0A2H0RK19</accession>
<comment type="similarity">
    <text evidence="1 5">Belongs to the acylphosphatase family.</text>
</comment>
<dbReference type="GO" id="GO:0003998">
    <property type="term" value="F:acylphosphatase activity"/>
    <property type="evidence" value="ECO:0007669"/>
    <property type="project" value="UniProtKB-EC"/>
</dbReference>
<evidence type="ECO:0000256" key="4">
    <source>
        <dbReference type="PROSITE-ProRule" id="PRU00520"/>
    </source>
</evidence>
<evidence type="ECO:0000256" key="2">
    <source>
        <dbReference type="ARBA" id="ARBA00012150"/>
    </source>
</evidence>
<dbReference type="SUPFAM" id="SSF54975">
    <property type="entry name" value="Acylphosphatase/BLUF domain-like"/>
    <property type="match status" value="1"/>
</dbReference>
<comment type="catalytic activity">
    <reaction evidence="3 4">
        <text>an acyl phosphate + H2O = a carboxylate + phosphate + H(+)</text>
        <dbReference type="Rhea" id="RHEA:14965"/>
        <dbReference type="ChEBI" id="CHEBI:15377"/>
        <dbReference type="ChEBI" id="CHEBI:15378"/>
        <dbReference type="ChEBI" id="CHEBI:29067"/>
        <dbReference type="ChEBI" id="CHEBI:43474"/>
        <dbReference type="ChEBI" id="CHEBI:59918"/>
        <dbReference type="EC" id="3.6.1.7"/>
    </reaction>
</comment>
<evidence type="ECO:0000256" key="3">
    <source>
        <dbReference type="ARBA" id="ARBA00047645"/>
    </source>
</evidence>
<feature type="active site" evidence="4">
    <location>
        <position position="37"/>
    </location>
</feature>
<dbReference type="InterPro" id="IPR036046">
    <property type="entry name" value="Acylphosphatase-like_dom_sf"/>
</dbReference>
<dbReference type="AlphaFoldDB" id="A0A2H0RK19"/>
<feature type="domain" description="Acylphosphatase-like" evidence="6">
    <location>
        <begin position="4"/>
        <end position="91"/>
    </location>
</feature>
<dbReference type="PANTHER" id="PTHR47268:SF4">
    <property type="entry name" value="ACYLPHOSPHATASE"/>
    <property type="match status" value="1"/>
</dbReference>
<gene>
    <name evidence="7" type="ORF">COV07_02230</name>
</gene>
<name>A0A2H0RK19_9BACT</name>
<comment type="caution">
    <text evidence="7">The sequence shown here is derived from an EMBL/GenBank/DDBJ whole genome shotgun (WGS) entry which is preliminary data.</text>
</comment>
<dbReference type="InterPro" id="IPR020456">
    <property type="entry name" value="Acylphosphatase"/>
</dbReference>
<dbReference type="PRINTS" id="PR00112">
    <property type="entry name" value="ACYLPHPHTASE"/>
</dbReference>
<dbReference type="PROSITE" id="PS51160">
    <property type="entry name" value="ACYLPHOSPHATASE_3"/>
    <property type="match status" value="1"/>
</dbReference>
<evidence type="ECO:0000256" key="1">
    <source>
        <dbReference type="ARBA" id="ARBA00005614"/>
    </source>
</evidence>